<dbReference type="EMBL" id="JAAAMV010000005">
    <property type="protein sequence ID" value="NBD24315.1"/>
    <property type="molecule type" value="Genomic_DNA"/>
</dbReference>
<dbReference type="RefSeq" id="WP_161743109.1">
    <property type="nucleotide sequence ID" value="NZ_JAAAMV010000005.1"/>
</dbReference>
<keyword evidence="5" id="KW-1185">Reference proteome</keyword>
<dbReference type="InterPro" id="IPR058531">
    <property type="entry name" value="Baseplate_J_M"/>
</dbReference>
<evidence type="ECO:0000259" key="2">
    <source>
        <dbReference type="Pfam" id="PF26078"/>
    </source>
</evidence>
<organism evidence="4 5">
    <name type="scientific">Paenibacillus glycinis</name>
    <dbReference type="NCBI Taxonomy" id="2697035"/>
    <lineage>
        <taxon>Bacteria</taxon>
        <taxon>Bacillati</taxon>
        <taxon>Bacillota</taxon>
        <taxon>Bacilli</taxon>
        <taxon>Bacillales</taxon>
        <taxon>Paenibacillaceae</taxon>
        <taxon>Paenibacillus</taxon>
    </lineage>
</organism>
<dbReference type="Proteomes" id="UP000665561">
    <property type="component" value="Unassembled WGS sequence"/>
</dbReference>
<evidence type="ECO:0000313" key="5">
    <source>
        <dbReference type="Proteomes" id="UP000665561"/>
    </source>
</evidence>
<accession>A0ABW9XNU5</accession>
<proteinExistence type="inferred from homology"/>
<dbReference type="Pfam" id="PF26078">
    <property type="entry name" value="Baseplate_J_M"/>
    <property type="match status" value="1"/>
</dbReference>
<dbReference type="InterPro" id="IPR058530">
    <property type="entry name" value="Baseplate_J-like_C"/>
</dbReference>
<name>A0ABW9XNU5_9BACL</name>
<reference evidence="4 5" key="1">
    <citation type="submission" date="2020-01" db="EMBL/GenBank/DDBJ databases">
        <title>Paenibacillus soybeanensis sp. nov. isolated from the nodules of soybean (Glycine max(L.) Merr).</title>
        <authorList>
            <person name="Wang H."/>
        </authorList>
    </citation>
    <scope>NUCLEOTIDE SEQUENCE [LARGE SCALE GENOMIC DNA]</scope>
    <source>
        <strain evidence="4 5">T1</strain>
    </source>
</reference>
<feature type="domain" description="Baseplate J-like C-terminal" evidence="3">
    <location>
        <begin position="270"/>
        <end position="356"/>
    </location>
</feature>
<evidence type="ECO:0000256" key="1">
    <source>
        <dbReference type="ARBA" id="ARBA00038087"/>
    </source>
</evidence>
<dbReference type="PANTHER" id="PTHR37829:SF3">
    <property type="entry name" value="PROTEIN JAYE-RELATED"/>
    <property type="match status" value="1"/>
</dbReference>
<evidence type="ECO:0000313" key="4">
    <source>
        <dbReference type="EMBL" id="NBD24315.1"/>
    </source>
</evidence>
<dbReference type="InterPro" id="IPR052399">
    <property type="entry name" value="Phage_Baseplate_Assmbl_Protein"/>
</dbReference>
<feature type="domain" description="Baseplate J-like central" evidence="2">
    <location>
        <begin position="182"/>
        <end position="264"/>
    </location>
</feature>
<sequence length="356" mass="36636">MYEDRTFEAMLQEMLSGVPAGTDKREGSIIYDALAPAAKKLAEAYAELARSNRLAHAQTSSGEELRLRGADFGIDPRPASAAVRLGLFYDAAGAPLDVPVESRYSAGGLNFIAAGQIGVGRFRLVCETAGAAGNVPAGTLLPLDYVDKLASAAIGDVLAAGEDEESDESFRTRFFAHVRTPPTSGNRAAYRNWALEVPGVGDAYVVPCWNGPNTVKVYVLGADRTSAGAGVVQAVKDYIDPDTGLGEGMGEGAAPAGALTTVVAAPAVNVNVTASITLSGSRTPAQVDADFGDALTSYLAGIAYGDDPRPKYARIGTMLLDTAGVADYANLLVNGGTTNVTVAEGAVAVKGTVTLT</sequence>
<comment type="caution">
    <text evidence="4">The sequence shown here is derived from an EMBL/GenBank/DDBJ whole genome shotgun (WGS) entry which is preliminary data.</text>
</comment>
<dbReference type="Pfam" id="PF26079">
    <property type="entry name" value="Baseplate_J_C"/>
    <property type="match status" value="1"/>
</dbReference>
<dbReference type="PANTHER" id="PTHR37829">
    <property type="entry name" value="PHAGE-LIKE ELEMENT PBSX PROTEIN XKDT"/>
    <property type="match status" value="1"/>
</dbReference>
<protein>
    <submittedName>
        <fullName evidence="4">Baseplate J protein</fullName>
    </submittedName>
</protein>
<comment type="similarity">
    <text evidence="1">Belongs to the Mu gp47/PBSX XkdT family.</text>
</comment>
<gene>
    <name evidence="4" type="ORF">GT019_10575</name>
</gene>
<evidence type="ECO:0000259" key="3">
    <source>
        <dbReference type="Pfam" id="PF26079"/>
    </source>
</evidence>